<dbReference type="InterPro" id="IPR036318">
    <property type="entry name" value="FAD-bd_PCMH-like_sf"/>
</dbReference>
<dbReference type="InterPro" id="IPR016166">
    <property type="entry name" value="FAD-bd_PCMH"/>
</dbReference>
<keyword evidence="2" id="KW-0274">FAD</keyword>
<dbReference type="EMBL" id="QFPW01000013">
    <property type="protein sequence ID" value="PZQ48210.1"/>
    <property type="molecule type" value="Genomic_DNA"/>
</dbReference>
<dbReference type="InterPro" id="IPR051312">
    <property type="entry name" value="Diverse_Substr_Oxidored"/>
</dbReference>
<dbReference type="InterPro" id="IPR016169">
    <property type="entry name" value="FAD-bd_PCMH_sub2"/>
</dbReference>
<dbReference type="PANTHER" id="PTHR42659">
    <property type="entry name" value="XANTHINE DEHYDROGENASE SUBUNIT C-RELATED"/>
    <property type="match status" value="1"/>
</dbReference>
<accession>A0A2W5Q9Y1</accession>
<dbReference type="AlphaFoldDB" id="A0A2W5Q9Y1"/>
<dbReference type="InterPro" id="IPR016167">
    <property type="entry name" value="FAD-bd_PCMH_sub1"/>
</dbReference>
<dbReference type="Gene3D" id="3.30.390.50">
    <property type="entry name" value="CO dehydrogenase flavoprotein, C-terminal domain"/>
    <property type="match status" value="1"/>
</dbReference>
<dbReference type="InterPro" id="IPR005107">
    <property type="entry name" value="CO_DH_flav_C"/>
</dbReference>
<dbReference type="PANTHER" id="PTHR42659:SF2">
    <property type="entry name" value="XANTHINE DEHYDROGENASE SUBUNIT C-RELATED"/>
    <property type="match status" value="1"/>
</dbReference>
<sequence length="292" mass="30787">MKPAVFKYLKVADLAEARAALAEHGLDGKILAGGQSLVPSMNFRLARPEVLIDINGVAEIQGLAAEPGALVIGAVTRHAAFHAPVSDDPLGHMLADVVRHIAHYPIRQRGTFGGSLSHADPASEWCLVATTLGAEMEIHGPSGARRVPAAEFFRGTFVTAVQPDELLVRVRLPRLAAGWRTGFYEFSRRKGDFALAMALAALRVEGGVIREARLGLGGLAGTALRMREVEAALVGQPASATVFTEAAARVRDTVDPLSDIHGSAAYRRELSATVTRRALAAAAAEPRAAAVA</sequence>
<proteinExistence type="predicted"/>
<evidence type="ECO:0000256" key="2">
    <source>
        <dbReference type="ARBA" id="ARBA00022827"/>
    </source>
</evidence>
<evidence type="ECO:0000313" key="5">
    <source>
        <dbReference type="EMBL" id="PZQ48210.1"/>
    </source>
</evidence>
<gene>
    <name evidence="5" type="ORF">DI556_15435</name>
</gene>
<dbReference type="Pfam" id="PF00941">
    <property type="entry name" value="FAD_binding_5"/>
    <property type="match status" value="1"/>
</dbReference>
<dbReference type="SUPFAM" id="SSF56176">
    <property type="entry name" value="FAD-binding/transporter-associated domain-like"/>
    <property type="match status" value="1"/>
</dbReference>
<evidence type="ECO:0000313" key="6">
    <source>
        <dbReference type="Proteomes" id="UP000249185"/>
    </source>
</evidence>
<evidence type="ECO:0000259" key="4">
    <source>
        <dbReference type="PROSITE" id="PS51387"/>
    </source>
</evidence>
<dbReference type="Gene3D" id="3.30.465.10">
    <property type="match status" value="1"/>
</dbReference>
<keyword evidence="3" id="KW-0560">Oxidoreductase</keyword>
<evidence type="ECO:0000256" key="1">
    <source>
        <dbReference type="ARBA" id="ARBA00022630"/>
    </source>
</evidence>
<dbReference type="Proteomes" id="UP000249185">
    <property type="component" value="Unassembled WGS sequence"/>
</dbReference>
<dbReference type="SMART" id="SM01092">
    <property type="entry name" value="CO_deh_flav_C"/>
    <property type="match status" value="1"/>
</dbReference>
<organism evidence="5 6">
    <name type="scientific">Rhodovulum sulfidophilum</name>
    <name type="common">Rhodobacter sulfidophilus</name>
    <dbReference type="NCBI Taxonomy" id="35806"/>
    <lineage>
        <taxon>Bacteria</taxon>
        <taxon>Pseudomonadati</taxon>
        <taxon>Pseudomonadota</taxon>
        <taxon>Alphaproteobacteria</taxon>
        <taxon>Rhodobacterales</taxon>
        <taxon>Paracoccaceae</taxon>
        <taxon>Rhodovulum</taxon>
    </lineage>
</organism>
<dbReference type="PROSITE" id="PS51387">
    <property type="entry name" value="FAD_PCMH"/>
    <property type="match status" value="1"/>
</dbReference>
<dbReference type="Pfam" id="PF03450">
    <property type="entry name" value="CO_deh_flav_C"/>
    <property type="match status" value="1"/>
</dbReference>
<dbReference type="InterPro" id="IPR002346">
    <property type="entry name" value="Mopterin_DH_FAD-bd"/>
</dbReference>
<dbReference type="InterPro" id="IPR036683">
    <property type="entry name" value="CO_DH_flav_C_dom_sf"/>
</dbReference>
<dbReference type="GO" id="GO:0016491">
    <property type="term" value="F:oxidoreductase activity"/>
    <property type="evidence" value="ECO:0007669"/>
    <property type="project" value="UniProtKB-KW"/>
</dbReference>
<comment type="caution">
    <text evidence="5">The sequence shown here is derived from an EMBL/GenBank/DDBJ whole genome shotgun (WGS) entry which is preliminary data.</text>
</comment>
<evidence type="ECO:0000256" key="3">
    <source>
        <dbReference type="ARBA" id="ARBA00023002"/>
    </source>
</evidence>
<protein>
    <submittedName>
        <fullName evidence="5">Molybdopterin dehydrogenase</fullName>
    </submittedName>
</protein>
<name>A0A2W5Q9Y1_RHOSU</name>
<reference evidence="5 6" key="1">
    <citation type="submission" date="2017-08" db="EMBL/GenBank/DDBJ databases">
        <title>Infants hospitalized years apart are colonized by the same room-sourced microbial strains.</title>
        <authorList>
            <person name="Brooks B."/>
            <person name="Olm M.R."/>
            <person name="Firek B.A."/>
            <person name="Baker R."/>
            <person name="Thomas B.C."/>
            <person name="Morowitz M.J."/>
            <person name="Banfield J.F."/>
        </authorList>
    </citation>
    <scope>NUCLEOTIDE SEQUENCE [LARGE SCALE GENOMIC DNA]</scope>
    <source>
        <strain evidence="5">S2_005_002_R2_34</strain>
    </source>
</reference>
<dbReference type="GO" id="GO:0071949">
    <property type="term" value="F:FAD binding"/>
    <property type="evidence" value="ECO:0007669"/>
    <property type="project" value="InterPro"/>
</dbReference>
<dbReference type="SUPFAM" id="SSF55447">
    <property type="entry name" value="CO dehydrogenase flavoprotein C-terminal domain-like"/>
    <property type="match status" value="1"/>
</dbReference>
<dbReference type="Gene3D" id="3.30.43.10">
    <property type="entry name" value="Uridine Diphospho-n-acetylenolpyruvylglucosamine Reductase, domain 2"/>
    <property type="match status" value="1"/>
</dbReference>
<keyword evidence="1" id="KW-0285">Flavoprotein</keyword>
<feature type="domain" description="FAD-binding PCMH-type" evidence="4">
    <location>
        <begin position="1"/>
        <end position="177"/>
    </location>
</feature>